<dbReference type="PROSITE" id="PS00109">
    <property type="entry name" value="PROTEIN_KINASE_TYR"/>
    <property type="match status" value="1"/>
</dbReference>
<dbReference type="OMA" id="GWTHANM"/>
<dbReference type="InterPro" id="IPR008266">
    <property type="entry name" value="Tyr_kinase_AS"/>
</dbReference>
<sequence length="643" mass="71753">MAPIPEVYTLDELEQIMVGVPRTMRLLMISYLAVFLMALGVYLGIAWYERKREKGADELDLEDARESIIMPFHKPLILFVMGVSLSMGIAVGLAPVPTSLTEGELLYAMRNFSVNVVVWTMQYPAVSRSTTLKAIAWATLFSIVPIPIIYAVECHRPLGDVYVTLLFVRAASAGHYVYNLLWPPTSRGAASSIRWYSGLGLLYTLLVMAYHMAFKYHYFAIGYNCVYAASGFLVFSPLFLYNIFREDTKFWRGAHAVFPPSREFRQIVARFKNLTADEVDAYDEAVRRMIVDASSVILDFSALAFKEPHVVEGVGRTATVASGLLHGYENMEPQRVAIKTFNPELFLADEVAKVALETSIATLPTMCNKYIVHSFGLAVHPPALCLVTDLCETSLASHLRTKGLGLSLRVRLTYMLHCAKGVGWTHANMVLHRDVRPANFFVQTLFETQDLQKIIKLSDFGDATLVDDLVTKAPRTVAGTLCYMAPEVMRGAKVLYPHRNNVAYYNASADIFSLTMTFWDILHPNASKDDKFGSSVSTPEGQRRAADKILHGFRPELSKEVLAVPGLKTLFHEGWSDNPKIVRPTAVEIVNRLKAMLDGNSALYHSDTGSNKAPVTKDMTKMGSTDESLCVDDLPVYQEFYDV</sequence>
<dbReference type="InterPro" id="IPR000719">
    <property type="entry name" value="Prot_kinase_dom"/>
</dbReference>
<feature type="transmembrane region" description="Helical" evidence="1">
    <location>
        <begin position="76"/>
        <end position="96"/>
    </location>
</feature>
<feature type="transmembrane region" description="Helical" evidence="1">
    <location>
        <begin position="134"/>
        <end position="152"/>
    </location>
</feature>
<proteinExistence type="predicted"/>
<dbReference type="OrthoDB" id="669224at2759"/>
<keyword evidence="1" id="KW-1133">Transmembrane helix</keyword>
<dbReference type="InParanoid" id="T0R647"/>
<keyword evidence="4" id="KW-1185">Reference proteome</keyword>
<dbReference type="SUPFAM" id="SSF56112">
    <property type="entry name" value="Protein kinase-like (PK-like)"/>
    <property type="match status" value="1"/>
</dbReference>
<dbReference type="Proteomes" id="UP000030762">
    <property type="component" value="Unassembled WGS sequence"/>
</dbReference>
<dbReference type="eggNOG" id="KOG0192">
    <property type="taxonomic scope" value="Eukaryota"/>
</dbReference>
<dbReference type="Pfam" id="PF00069">
    <property type="entry name" value="Pkinase"/>
    <property type="match status" value="1"/>
</dbReference>
<dbReference type="GeneID" id="19955332"/>
<dbReference type="PROSITE" id="PS50011">
    <property type="entry name" value="PROTEIN_KINASE_DOM"/>
    <property type="match status" value="1"/>
</dbReference>
<evidence type="ECO:0000313" key="3">
    <source>
        <dbReference type="EMBL" id="EQC27548.1"/>
    </source>
</evidence>
<accession>T0R647</accession>
<feature type="transmembrane region" description="Helical" evidence="1">
    <location>
        <begin position="26"/>
        <end position="48"/>
    </location>
</feature>
<feature type="transmembrane region" description="Helical" evidence="1">
    <location>
        <begin position="225"/>
        <end position="244"/>
    </location>
</feature>
<dbReference type="InterPro" id="IPR053215">
    <property type="entry name" value="TKL_Ser/Thr_kinase"/>
</dbReference>
<dbReference type="PANTHER" id="PTHR45756:SF1">
    <property type="entry name" value="PROTEIN KINASE DOMAIN CONTAINING PROTEIN"/>
    <property type="match status" value="1"/>
</dbReference>
<organism evidence="3 4">
    <name type="scientific">Saprolegnia diclina (strain VS20)</name>
    <dbReference type="NCBI Taxonomy" id="1156394"/>
    <lineage>
        <taxon>Eukaryota</taxon>
        <taxon>Sar</taxon>
        <taxon>Stramenopiles</taxon>
        <taxon>Oomycota</taxon>
        <taxon>Saprolegniomycetes</taxon>
        <taxon>Saprolegniales</taxon>
        <taxon>Saprolegniaceae</taxon>
        <taxon>Saprolegnia</taxon>
    </lineage>
</organism>
<dbReference type="SMART" id="SM00219">
    <property type="entry name" value="TyrKc"/>
    <property type="match status" value="1"/>
</dbReference>
<evidence type="ECO:0000313" key="4">
    <source>
        <dbReference type="Proteomes" id="UP000030762"/>
    </source>
</evidence>
<dbReference type="Gene3D" id="1.10.510.10">
    <property type="entry name" value="Transferase(Phosphotransferase) domain 1"/>
    <property type="match status" value="1"/>
</dbReference>
<dbReference type="STRING" id="1156394.T0R647"/>
<dbReference type="Gene3D" id="3.30.200.20">
    <property type="entry name" value="Phosphorylase Kinase, domain 1"/>
    <property type="match status" value="1"/>
</dbReference>
<evidence type="ECO:0000256" key="1">
    <source>
        <dbReference type="SAM" id="Phobius"/>
    </source>
</evidence>
<dbReference type="RefSeq" id="XP_008618968.1">
    <property type="nucleotide sequence ID" value="XM_008620746.1"/>
</dbReference>
<dbReference type="InterPro" id="IPR011009">
    <property type="entry name" value="Kinase-like_dom_sf"/>
</dbReference>
<feature type="transmembrane region" description="Helical" evidence="1">
    <location>
        <begin position="161"/>
        <end position="181"/>
    </location>
</feature>
<dbReference type="GO" id="GO:0005524">
    <property type="term" value="F:ATP binding"/>
    <property type="evidence" value="ECO:0007669"/>
    <property type="project" value="InterPro"/>
</dbReference>
<keyword evidence="3" id="KW-0808">Transferase</keyword>
<keyword evidence="3" id="KW-0418">Kinase</keyword>
<feature type="transmembrane region" description="Helical" evidence="1">
    <location>
        <begin position="193"/>
        <end position="213"/>
    </location>
</feature>
<reference evidence="3 4" key="1">
    <citation type="submission" date="2012-04" db="EMBL/GenBank/DDBJ databases">
        <title>The Genome Sequence of Saprolegnia declina VS20.</title>
        <authorList>
            <consortium name="The Broad Institute Genome Sequencing Platform"/>
            <person name="Russ C."/>
            <person name="Nusbaum C."/>
            <person name="Tyler B."/>
            <person name="van West P."/>
            <person name="Dieguez-Uribeondo J."/>
            <person name="de Bruijn I."/>
            <person name="Tripathy S."/>
            <person name="Jiang R."/>
            <person name="Young S.K."/>
            <person name="Zeng Q."/>
            <person name="Gargeya S."/>
            <person name="Fitzgerald M."/>
            <person name="Haas B."/>
            <person name="Abouelleil A."/>
            <person name="Alvarado L."/>
            <person name="Arachchi H.M."/>
            <person name="Berlin A."/>
            <person name="Chapman S.B."/>
            <person name="Goldberg J."/>
            <person name="Griggs A."/>
            <person name="Gujja S."/>
            <person name="Hansen M."/>
            <person name="Howarth C."/>
            <person name="Imamovic A."/>
            <person name="Larimer J."/>
            <person name="McCowen C."/>
            <person name="Montmayeur A."/>
            <person name="Murphy C."/>
            <person name="Neiman D."/>
            <person name="Pearson M."/>
            <person name="Priest M."/>
            <person name="Roberts A."/>
            <person name="Saif S."/>
            <person name="Shea T."/>
            <person name="Sisk P."/>
            <person name="Sykes S."/>
            <person name="Wortman J."/>
            <person name="Nusbaum C."/>
            <person name="Birren B."/>
        </authorList>
    </citation>
    <scope>NUCLEOTIDE SEQUENCE [LARGE SCALE GENOMIC DNA]</scope>
    <source>
        <strain evidence="3 4">VS20</strain>
    </source>
</reference>
<evidence type="ECO:0000259" key="2">
    <source>
        <dbReference type="PROSITE" id="PS50011"/>
    </source>
</evidence>
<dbReference type="GO" id="GO:0004713">
    <property type="term" value="F:protein tyrosine kinase activity"/>
    <property type="evidence" value="ECO:0007669"/>
    <property type="project" value="InterPro"/>
</dbReference>
<dbReference type="EMBL" id="JH767206">
    <property type="protein sequence ID" value="EQC27548.1"/>
    <property type="molecule type" value="Genomic_DNA"/>
</dbReference>
<gene>
    <name evidence="3" type="ORF">SDRG_14605</name>
</gene>
<protein>
    <submittedName>
        <fullName evidence="3">Serine/threonine protein kinase</fullName>
    </submittedName>
</protein>
<dbReference type="PANTHER" id="PTHR45756">
    <property type="entry name" value="PALMITOYLTRANSFERASE"/>
    <property type="match status" value="1"/>
</dbReference>
<keyword evidence="3" id="KW-0723">Serine/threonine-protein kinase</keyword>
<name>T0R647_SAPDV</name>
<dbReference type="GO" id="GO:0004674">
    <property type="term" value="F:protein serine/threonine kinase activity"/>
    <property type="evidence" value="ECO:0007669"/>
    <property type="project" value="UniProtKB-KW"/>
</dbReference>
<feature type="domain" description="Protein kinase" evidence="2">
    <location>
        <begin position="306"/>
        <end position="597"/>
    </location>
</feature>
<dbReference type="VEuPathDB" id="FungiDB:SDRG_14605"/>
<dbReference type="InterPro" id="IPR020635">
    <property type="entry name" value="Tyr_kinase_cat_dom"/>
</dbReference>
<dbReference type="AlphaFoldDB" id="T0R647"/>
<keyword evidence="1" id="KW-0812">Transmembrane</keyword>
<keyword evidence="1" id="KW-0472">Membrane</keyword>